<dbReference type="InterPro" id="IPR027417">
    <property type="entry name" value="P-loop_NTPase"/>
</dbReference>
<keyword evidence="2" id="KW-0813">Transport</keyword>
<dbReference type="Pfam" id="PF00005">
    <property type="entry name" value="ABC_tran"/>
    <property type="match status" value="1"/>
</dbReference>
<dbReference type="GO" id="GO:0015697">
    <property type="term" value="P:quaternary ammonium group transport"/>
    <property type="evidence" value="ECO:0007669"/>
    <property type="project" value="UniProtKB-ARBA"/>
</dbReference>
<dbReference type="InterPro" id="IPR017871">
    <property type="entry name" value="ABC_transporter-like_CS"/>
</dbReference>
<dbReference type="PROSITE" id="PS50893">
    <property type="entry name" value="ABC_TRANSPORTER_2"/>
    <property type="match status" value="1"/>
</dbReference>
<dbReference type="HOGENOM" id="CLU_000604_1_5_0"/>
<dbReference type="PANTHER" id="PTHR43117:SF4">
    <property type="entry name" value="OSMOPROTECTANT IMPORT ATP-BINDING PROTEIN OSMV"/>
    <property type="match status" value="1"/>
</dbReference>
<dbReference type="InterPro" id="IPR003593">
    <property type="entry name" value="AAA+_ATPase"/>
</dbReference>
<name>Q1J209_DEIGD</name>
<evidence type="ECO:0000256" key="4">
    <source>
        <dbReference type="ARBA" id="ARBA00022840"/>
    </source>
</evidence>
<evidence type="ECO:0000313" key="7">
    <source>
        <dbReference type="Proteomes" id="UP000002431"/>
    </source>
</evidence>
<dbReference type="SMART" id="SM00382">
    <property type="entry name" value="AAA"/>
    <property type="match status" value="1"/>
</dbReference>
<dbReference type="KEGG" id="dge:Dgeo_0172"/>
<protein>
    <submittedName>
        <fullName evidence="6">ABC-type proline/glycine/betaine transport system, ATPase component</fullName>
    </submittedName>
</protein>
<keyword evidence="4" id="KW-0067">ATP-binding</keyword>
<dbReference type="RefSeq" id="WP_011529322.1">
    <property type="nucleotide sequence ID" value="NC_008025.1"/>
</dbReference>
<dbReference type="eggNOG" id="COG1125">
    <property type="taxonomic scope" value="Bacteria"/>
</dbReference>
<feature type="domain" description="ABC transporter" evidence="5">
    <location>
        <begin position="2"/>
        <end position="236"/>
    </location>
</feature>
<dbReference type="PANTHER" id="PTHR43117">
    <property type="entry name" value="OSMOPROTECTANT IMPORT ATP-BINDING PROTEIN OSMV"/>
    <property type="match status" value="1"/>
</dbReference>
<keyword evidence="3" id="KW-0547">Nucleotide-binding</keyword>
<reference evidence="6" key="1">
    <citation type="submission" date="2006-04" db="EMBL/GenBank/DDBJ databases">
        <title>Complete sequence of chromosome of Deinococcus geothermalis DSM 11300.</title>
        <authorList>
            <consortium name="US DOE Joint Genome Institute"/>
            <person name="Copeland A."/>
            <person name="Lucas S."/>
            <person name="Lapidus A."/>
            <person name="Barry K."/>
            <person name="Detter J.C."/>
            <person name="Glavina del Rio T."/>
            <person name="Hammon N."/>
            <person name="Israni S."/>
            <person name="Dalin E."/>
            <person name="Tice H."/>
            <person name="Pitluck S."/>
            <person name="Brettin T."/>
            <person name="Bruce D."/>
            <person name="Han C."/>
            <person name="Tapia R."/>
            <person name="Saunders E."/>
            <person name="Gilna P."/>
            <person name="Schmutz J."/>
            <person name="Larimer F."/>
            <person name="Land M."/>
            <person name="Hauser L."/>
            <person name="Kyrpides N."/>
            <person name="Kim E."/>
            <person name="Daly M.J."/>
            <person name="Fredrickson J.K."/>
            <person name="Makarova K.S."/>
            <person name="Gaidamakova E.K."/>
            <person name="Zhai M."/>
            <person name="Richardson P."/>
        </authorList>
    </citation>
    <scope>NUCLEOTIDE SEQUENCE</scope>
    <source>
        <strain evidence="6">DSM 11300</strain>
    </source>
</reference>
<keyword evidence="7" id="KW-1185">Reference proteome</keyword>
<dbReference type="SUPFAM" id="SSF52540">
    <property type="entry name" value="P-loop containing nucleoside triphosphate hydrolases"/>
    <property type="match status" value="1"/>
</dbReference>
<dbReference type="FunFam" id="3.40.50.300:FF:000425">
    <property type="entry name" value="Probable ABC transporter, ATP-binding subunit"/>
    <property type="match status" value="1"/>
</dbReference>
<evidence type="ECO:0000256" key="1">
    <source>
        <dbReference type="ARBA" id="ARBA00005417"/>
    </source>
</evidence>
<evidence type="ECO:0000256" key="3">
    <source>
        <dbReference type="ARBA" id="ARBA00022741"/>
    </source>
</evidence>
<evidence type="ECO:0000313" key="6">
    <source>
        <dbReference type="EMBL" id="ABF44475.1"/>
    </source>
</evidence>
<proteinExistence type="inferred from homology"/>
<comment type="similarity">
    <text evidence="1">Belongs to the ABC transporter superfamily.</text>
</comment>
<organism evidence="6 7">
    <name type="scientific">Deinococcus geothermalis (strain DSM 11300 / CIP 105573 / AG-3a)</name>
    <dbReference type="NCBI Taxonomy" id="319795"/>
    <lineage>
        <taxon>Bacteria</taxon>
        <taxon>Thermotogati</taxon>
        <taxon>Deinococcota</taxon>
        <taxon>Deinococci</taxon>
        <taxon>Deinococcales</taxon>
        <taxon>Deinococcaceae</taxon>
        <taxon>Deinococcus</taxon>
    </lineage>
</organism>
<evidence type="ECO:0000256" key="2">
    <source>
        <dbReference type="ARBA" id="ARBA00022448"/>
    </source>
</evidence>
<dbReference type="EMBL" id="CP000359">
    <property type="protein sequence ID" value="ABF44475.1"/>
    <property type="molecule type" value="Genomic_DNA"/>
</dbReference>
<dbReference type="GO" id="GO:0016887">
    <property type="term" value="F:ATP hydrolysis activity"/>
    <property type="evidence" value="ECO:0007669"/>
    <property type="project" value="InterPro"/>
</dbReference>
<dbReference type="Gene3D" id="3.40.50.300">
    <property type="entry name" value="P-loop containing nucleotide triphosphate hydrolases"/>
    <property type="match status" value="1"/>
</dbReference>
<evidence type="ECO:0000259" key="5">
    <source>
        <dbReference type="PROSITE" id="PS50893"/>
    </source>
</evidence>
<dbReference type="AlphaFoldDB" id="Q1J209"/>
<dbReference type="STRING" id="319795.Dgeo_0172"/>
<dbReference type="GO" id="GO:0005524">
    <property type="term" value="F:ATP binding"/>
    <property type="evidence" value="ECO:0007669"/>
    <property type="project" value="UniProtKB-KW"/>
</dbReference>
<dbReference type="InterPro" id="IPR003439">
    <property type="entry name" value="ABC_transporter-like_ATP-bd"/>
</dbReference>
<accession>Q1J209</accession>
<gene>
    <name evidence="6" type="ordered locus">Dgeo_0172</name>
</gene>
<dbReference type="PROSITE" id="PS00211">
    <property type="entry name" value="ABC_TRANSPORTER_1"/>
    <property type="match status" value="1"/>
</dbReference>
<dbReference type="Proteomes" id="UP000002431">
    <property type="component" value="Chromosome"/>
</dbReference>
<sequence>MIELQHLEKRYGDAFAVRDLNLVFPAGELTALLGPSGCGKTTTLRMINRLIEPTGGRVLLGGRDTRDFRPEELRRGIGYVIQQIGLFPHLTVAQNVATVPELLGWDRRRTARRVDELLELVGLDPALYRTKKPAELSGGQAQRVGVARALAADPPVLLMDEPFGALDPLARDHLQEAFREIQRRLNKTVVLVTHDIDEALRLGDRVALMRAGSLAQFGSPDDLIYRPAGLFVSQFLGEDAALRQLAGRSAAEFVRPGDPSGLPVIEGTLDARSALGVMLREGTDALAVKRDGLFLGVLRWEELRTQEARA</sequence>